<dbReference type="CDD" id="cd00200">
    <property type="entry name" value="WD40"/>
    <property type="match status" value="1"/>
</dbReference>
<evidence type="ECO:0000256" key="7">
    <source>
        <dbReference type="PROSITE-ProRule" id="PRU00221"/>
    </source>
</evidence>
<dbReference type="SMART" id="SM00220">
    <property type="entry name" value="S_TKc"/>
    <property type="match status" value="1"/>
</dbReference>
<dbReference type="AlphaFoldDB" id="A0A017T2S8"/>
<evidence type="ECO:0000313" key="10">
    <source>
        <dbReference type="Proteomes" id="UP000019678"/>
    </source>
</evidence>
<keyword evidence="5 9" id="KW-0418">Kinase</keyword>
<dbReference type="eggNOG" id="COG0515">
    <property type="taxonomic scope" value="Bacteria"/>
</dbReference>
<keyword evidence="4" id="KW-0547">Nucleotide-binding</keyword>
<dbReference type="Pfam" id="PF00400">
    <property type="entry name" value="WD40"/>
    <property type="match status" value="5"/>
</dbReference>
<dbReference type="InterPro" id="IPR011044">
    <property type="entry name" value="Quino_amine_DH_bsu"/>
</dbReference>
<evidence type="ECO:0000256" key="3">
    <source>
        <dbReference type="ARBA" id="ARBA00022737"/>
    </source>
</evidence>
<proteinExistence type="predicted"/>
<organism evidence="9 10">
    <name type="scientific">Chondromyces apiculatus DSM 436</name>
    <dbReference type="NCBI Taxonomy" id="1192034"/>
    <lineage>
        <taxon>Bacteria</taxon>
        <taxon>Pseudomonadati</taxon>
        <taxon>Myxococcota</taxon>
        <taxon>Polyangia</taxon>
        <taxon>Polyangiales</taxon>
        <taxon>Polyangiaceae</taxon>
        <taxon>Chondromyces</taxon>
    </lineage>
</organism>
<comment type="caution">
    <text evidence="9">The sequence shown here is derived from an EMBL/GenBank/DDBJ whole genome shotgun (WGS) entry which is preliminary data.</text>
</comment>
<evidence type="ECO:0000256" key="6">
    <source>
        <dbReference type="ARBA" id="ARBA00022840"/>
    </source>
</evidence>
<keyword evidence="1 7" id="KW-0853">WD repeat</keyword>
<dbReference type="InterPro" id="IPR008271">
    <property type="entry name" value="Ser/Thr_kinase_AS"/>
</dbReference>
<evidence type="ECO:0000256" key="1">
    <source>
        <dbReference type="ARBA" id="ARBA00022574"/>
    </source>
</evidence>
<dbReference type="GO" id="GO:0004674">
    <property type="term" value="F:protein serine/threonine kinase activity"/>
    <property type="evidence" value="ECO:0007669"/>
    <property type="project" value="TreeGrafter"/>
</dbReference>
<dbReference type="PANTHER" id="PTHR43289">
    <property type="entry name" value="MITOGEN-ACTIVATED PROTEIN KINASE KINASE KINASE 20-RELATED"/>
    <property type="match status" value="1"/>
</dbReference>
<feature type="domain" description="Protein kinase" evidence="8">
    <location>
        <begin position="28"/>
        <end position="307"/>
    </location>
</feature>
<sequence>MPARPAVRSEPAAPWTAEQLPEIDPARYVVSGQIAQGGIGRVMRAEDVQMKRPVALKELLDRSRHAEDRFVREALLTARLQHPAIVPVYEAGRWPTGAPFLAMKLVAGRSLAEVVEEPRGLAERLPLVTHVLAVAQAMAYAHAERIIHRDLKPANVLVGDFGETVVIDWGLAKELTADEEGRGSAPPGGEVDAEGKVREALTVMGSVVGTPAYMPPEQAAGLPVDERADVYAVGAMLYHLLSGAPPYEGMAGKVLREVLQGPPVPLARRTRGVPEDLLAIVDKAMARDTEDRYPSARELAEDLERFLAGQLVGAHRYSRRELLVRFVRRHRGALSVAAGALLVLVAGGTYGVLRVMAARDREAGERRRAESALGLAEEARGSAVMRADQLILAQARTALEKDPNEALGWLRSLSPSFEDWAAVRRIAADAEGRGVARKLRGHEKLVSKIAYAPDGKTLFSASDDHTVRAWDLVGGKHRVITALEGEVWWVDVSPDGRRIAAAGQDREIRIVDVESGAVRTLLGPVEAVVRAMFTADGQGLVSFEFYGVVRRWDLATGENRRLCSDPETCSKVVVTPDLRHAAATGVQGALSLLDLETGVVQRAAGVRVSTDELRLMVGSVAAIVPGGRLVAAGGDDGRTRVWEPETGKVRTFKDHEAFVTRVLLSADGRRLVSADERGLLRVRDLEDGTLKFSRGHEGSVVGVALGTVRVWDLATAQAQVLRGHAGAVLDARFLPEGRGFVSVGQDGTVRLWRDALPRDAEGLRAWIAETVRAADPEEAEGTTP</sequence>
<evidence type="ECO:0000313" key="9">
    <source>
        <dbReference type="EMBL" id="EYF03312.1"/>
    </source>
</evidence>
<reference evidence="9 10" key="1">
    <citation type="submission" date="2013-05" db="EMBL/GenBank/DDBJ databases">
        <title>Genome assembly of Chondromyces apiculatus DSM 436.</title>
        <authorList>
            <person name="Sharma G."/>
            <person name="Khatri I."/>
            <person name="Kaur C."/>
            <person name="Mayilraj S."/>
            <person name="Subramanian S."/>
        </authorList>
    </citation>
    <scope>NUCLEOTIDE SEQUENCE [LARGE SCALE GENOMIC DNA]</scope>
    <source>
        <strain evidence="9 10">DSM 436</strain>
    </source>
</reference>
<dbReference type="PANTHER" id="PTHR43289:SF6">
    <property type="entry name" value="SERINE_THREONINE-PROTEIN KINASE NEKL-3"/>
    <property type="match status" value="1"/>
</dbReference>
<gene>
    <name evidence="9" type="ORF">CAP_5643</name>
</gene>
<keyword evidence="10" id="KW-1185">Reference proteome</keyword>
<dbReference type="Proteomes" id="UP000019678">
    <property type="component" value="Unassembled WGS sequence"/>
</dbReference>
<evidence type="ECO:0000256" key="5">
    <source>
        <dbReference type="ARBA" id="ARBA00022777"/>
    </source>
</evidence>
<dbReference type="InterPro" id="IPR011009">
    <property type="entry name" value="Kinase-like_dom_sf"/>
</dbReference>
<keyword evidence="6" id="KW-0067">ATP-binding</keyword>
<dbReference type="InterPro" id="IPR019775">
    <property type="entry name" value="WD40_repeat_CS"/>
</dbReference>
<dbReference type="InterPro" id="IPR001680">
    <property type="entry name" value="WD40_rpt"/>
</dbReference>
<dbReference type="eggNOG" id="COG2319">
    <property type="taxonomic scope" value="Bacteria"/>
</dbReference>
<dbReference type="Pfam" id="PF00069">
    <property type="entry name" value="Pkinase"/>
    <property type="match status" value="1"/>
</dbReference>
<dbReference type="InterPro" id="IPR015943">
    <property type="entry name" value="WD40/YVTN_repeat-like_dom_sf"/>
</dbReference>
<dbReference type="PROSITE" id="PS50011">
    <property type="entry name" value="PROTEIN_KINASE_DOM"/>
    <property type="match status" value="1"/>
</dbReference>
<dbReference type="Gene3D" id="1.10.510.10">
    <property type="entry name" value="Transferase(Phosphotransferase) domain 1"/>
    <property type="match status" value="1"/>
</dbReference>
<accession>A0A017T2S8</accession>
<dbReference type="SUPFAM" id="SSF50969">
    <property type="entry name" value="YVTN repeat-like/Quinoprotein amine dehydrogenase"/>
    <property type="match status" value="1"/>
</dbReference>
<dbReference type="InterPro" id="IPR000719">
    <property type="entry name" value="Prot_kinase_dom"/>
</dbReference>
<feature type="repeat" description="WD" evidence="7">
    <location>
        <begin position="721"/>
        <end position="752"/>
    </location>
</feature>
<dbReference type="PROSITE" id="PS50082">
    <property type="entry name" value="WD_REPEATS_2"/>
    <property type="match status" value="3"/>
</dbReference>
<dbReference type="PROSITE" id="PS00678">
    <property type="entry name" value="WD_REPEATS_1"/>
    <property type="match status" value="1"/>
</dbReference>
<dbReference type="SMART" id="SM00320">
    <property type="entry name" value="WD40"/>
    <property type="match status" value="5"/>
</dbReference>
<dbReference type="STRING" id="1192034.CAP_5643"/>
<dbReference type="Gene3D" id="2.130.10.10">
    <property type="entry name" value="YVTN repeat-like/Quinoprotein amine dehydrogenase"/>
    <property type="match status" value="3"/>
</dbReference>
<name>A0A017T2S8_9BACT</name>
<keyword evidence="3" id="KW-0677">Repeat</keyword>
<protein>
    <submittedName>
        <fullName evidence="9">Serine/threonine-protein kinase</fullName>
    </submittedName>
</protein>
<dbReference type="EMBL" id="ASRX01000048">
    <property type="protein sequence ID" value="EYF03312.1"/>
    <property type="molecule type" value="Genomic_DNA"/>
</dbReference>
<feature type="repeat" description="WD" evidence="7">
    <location>
        <begin position="439"/>
        <end position="472"/>
    </location>
</feature>
<dbReference type="GO" id="GO:0005524">
    <property type="term" value="F:ATP binding"/>
    <property type="evidence" value="ECO:0007669"/>
    <property type="project" value="UniProtKB-KW"/>
</dbReference>
<dbReference type="Gene3D" id="3.30.200.20">
    <property type="entry name" value="Phosphorylase Kinase, domain 1"/>
    <property type="match status" value="1"/>
</dbReference>
<evidence type="ECO:0000256" key="2">
    <source>
        <dbReference type="ARBA" id="ARBA00022679"/>
    </source>
</evidence>
<keyword evidence="2" id="KW-0808">Transferase</keyword>
<feature type="repeat" description="WD" evidence="7">
    <location>
        <begin position="625"/>
        <end position="652"/>
    </location>
</feature>
<dbReference type="CDD" id="cd14014">
    <property type="entry name" value="STKc_PknB_like"/>
    <property type="match status" value="1"/>
</dbReference>
<dbReference type="SUPFAM" id="SSF56112">
    <property type="entry name" value="Protein kinase-like (PK-like)"/>
    <property type="match status" value="1"/>
</dbReference>
<evidence type="ECO:0000256" key="4">
    <source>
        <dbReference type="ARBA" id="ARBA00022741"/>
    </source>
</evidence>
<dbReference type="OrthoDB" id="9765809at2"/>
<evidence type="ECO:0000259" key="8">
    <source>
        <dbReference type="PROSITE" id="PS50011"/>
    </source>
</evidence>
<dbReference type="PROSITE" id="PS00108">
    <property type="entry name" value="PROTEIN_KINASE_ST"/>
    <property type="match status" value="1"/>
</dbReference>
<dbReference type="PROSITE" id="PS50294">
    <property type="entry name" value="WD_REPEATS_REGION"/>
    <property type="match status" value="2"/>
</dbReference>